<dbReference type="PANTHER" id="PTHR45649">
    <property type="entry name" value="AMINO-ACID PERMEASE BAT1"/>
    <property type="match status" value="1"/>
</dbReference>
<name>A0A5B9W1S0_9BACT</name>
<feature type="transmembrane region" description="Helical" evidence="6">
    <location>
        <begin position="181"/>
        <end position="199"/>
    </location>
</feature>
<accession>A0A5B9W1S0</accession>
<dbReference type="PIRSF" id="PIRSF006060">
    <property type="entry name" value="AA_transporter"/>
    <property type="match status" value="1"/>
</dbReference>
<evidence type="ECO:0000256" key="5">
    <source>
        <dbReference type="ARBA" id="ARBA00023136"/>
    </source>
</evidence>
<dbReference type="AlphaFoldDB" id="A0A5B9W1S0"/>
<dbReference type="GO" id="GO:0016020">
    <property type="term" value="C:membrane"/>
    <property type="evidence" value="ECO:0007669"/>
    <property type="project" value="UniProtKB-SubCell"/>
</dbReference>
<feature type="transmembrane region" description="Helical" evidence="6">
    <location>
        <begin position="466"/>
        <end position="487"/>
    </location>
</feature>
<proteinExistence type="predicted"/>
<feature type="transmembrane region" description="Helical" evidence="6">
    <location>
        <begin position="219"/>
        <end position="242"/>
    </location>
</feature>
<keyword evidence="5 6" id="KW-0472">Membrane</keyword>
<keyword evidence="2" id="KW-0813">Transport</keyword>
<feature type="transmembrane region" description="Helical" evidence="6">
    <location>
        <begin position="29"/>
        <end position="55"/>
    </location>
</feature>
<evidence type="ECO:0000256" key="1">
    <source>
        <dbReference type="ARBA" id="ARBA00004141"/>
    </source>
</evidence>
<comment type="subcellular location">
    <subcellularLocation>
        <location evidence="1">Membrane</location>
        <topology evidence="1">Multi-pass membrane protein</topology>
    </subcellularLocation>
</comment>
<gene>
    <name evidence="7" type="primary">puuP_1</name>
    <name evidence="7" type="ORF">OJF2_26760</name>
</gene>
<evidence type="ECO:0000256" key="6">
    <source>
        <dbReference type="SAM" id="Phobius"/>
    </source>
</evidence>
<feature type="transmembrane region" description="Helical" evidence="6">
    <location>
        <begin position="61"/>
        <end position="82"/>
    </location>
</feature>
<dbReference type="RefSeq" id="WP_148594106.1">
    <property type="nucleotide sequence ID" value="NZ_CP042997.1"/>
</dbReference>
<reference evidence="7 8" key="1">
    <citation type="submission" date="2019-08" db="EMBL/GenBank/DDBJ databases">
        <title>Deep-cultivation of Planctomycetes and their phenomic and genomic characterization uncovers novel biology.</title>
        <authorList>
            <person name="Wiegand S."/>
            <person name="Jogler M."/>
            <person name="Boedeker C."/>
            <person name="Pinto D."/>
            <person name="Vollmers J."/>
            <person name="Rivas-Marin E."/>
            <person name="Kohn T."/>
            <person name="Peeters S.H."/>
            <person name="Heuer A."/>
            <person name="Rast P."/>
            <person name="Oberbeckmann S."/>
            <person name="Bunk B."/>
            <person name="Jeske O."/>
            <person name="Meyerdierks A."/>
            <person name="Storesund J.E."/>
            <person name="Kallscheuer N."/>
            <person name="Luecker S."/>
            <person name="Lage O.M."/>
            <person name="Pohl T."/>
            <person name="Merkel B.J."/>
            <person name="Hornburger P."/>
            <person name="Mueller R.-W."/>
            <person name="Bruemmer F."/>
            <person name="Labrenz M."/>
            <person name="Spormann A.M."/>
            <person name="Op den Camp H."/>
            <person name="Overmann J."/>
            <person name="Amann R."/>
            <person name="Jetten M.S.M."/>
            <person name="Mascher T."/>
            <person name="Medema M.H."/>
            <person name="Devos D.P."/>
            <person name="Kaster A.-K."/>
            <person name="Ovreas L."/>
            <person name="Rohde M."/>
            <person name="Galperin M.Y."/>
            <person name="Jogler C."/>
        </authorList>
    </citation>
    <scope>NUCLEOTIDE SEQUENCE [LARGE SCALE GENOMIC DNA]</scope>
    <source>
        <strain evidence="7 8">OJF2</strain>
    </source>
</reference>
<feature type="transmembrane region" description="Helical" evidence="6">
    <location>
        <begin position="388"/>
        <end position="412"/>
    </location>
</feature>
<sequence>MATNDHAEDLRDLAGFGYRQELHRSLGSFSSFAAGFSYISILTGVFQMFALGFAAAGPAFFWTWPVVLLGQLSVAAGFAELAAHYPLSGGVYQWSRRIGPAGLGWMAGWVYLASSVISLAAVALALQGTLPQLASAFQVVGDAADPADRARNAVLLGCILIALTTAVNVAGVRLMAWINNLGVMSELAGVTLLIVLLLLRAKRGPGILLQIHGGDPAAGWTSGMIGPLLAAAIMPSYVLYGFDTAGTLAEETTAPRRRAPRAILRALLAAGVAGGLLIAAGLMAADDPTSSRLSAIDGGLPWLIKEALGPSLGRLFLGAVVFAIAVCALAVHAGTVRLIFAMARDDALPFARSLALVPRGTGTPVVPAVATGAAAAAILVANVNLPRIIETLCSVAIVWANLAYLLVSYPLLAARLRGWPDSEGPAPFRLGRLGLVVNVLAVAWGAFLVVNMSWPRASIYGDDPAGKYAAALATGALVAIGLVYYMVARRRGFAVLSEHSAAAEPELPGPALGPVGAD</sequence>
<keyword evidence="3 6" id="KW-0812">Transmembrane</keyword>
<keyword evidence="8" id="KW-1185">Reference proteome</keyword>
<feature type="transmembrane region" description="Helical" evidence="6">
    <location>
        <begin position="315"/>
        <end position="340"/>
    </location>
</feature>
<dbReference type="PANTHER" id="PTHR45649:SF26">
    <property type="entry name" value="OS04G0435100 PROTEIN"/>
    <property type="match status" value="1"/>
</dbReference>
<dbReference type="KEGG" id="agv:OJF2_26760"/>
<dbReference type="OrthoDB" id="9762947at2"/>
<protein>
    <submittedName>
        <fullName evidence="7">Putrescine importer PuuP</fullName>
    </submittedName>
</protein>
<feature type="transmembrane region" description="Helical" evidence="6">
    <location>
        <begin position="263"/>
        <end position="285"/>
    </location>
</feature>
<feature type="transmembrane region" description="Helical" evidence="6">
    <location>
        <begin position="361"/>
        <end position="382"/>
    </location>
</feature>
<dbReference type="Pfam" id="PF13520">
    <property type="entry name" value="AA_permease_2"/>
    <property type="match status" value="1"/>
</dbReference>
<dbReference type="Gene3D" id="1.20.1740.10">
    <property type="entry name" value="Amino acid/polyamine transporter I"/>
    <property type="match status" value="1"/>
</dbReference>
<keyword evidence="4 6" id="KW-1133">Transmembrane helix</keyword>
<dbReference type="GO" id="GO:0022857">
    <property type="term" value="F:transmembrane transporter activity"/>
    <property type="evidence" value="ECO:0007669"/>
    <property type="project" value="InterPro"/>
</dbReference>
<evidence type="ECO:0000256" key="2">
    <source>
        <dbReference type="ARBA" id="ARBA00022448"/>
    </source>
</evidence>
<feature type="transmembrane region" description="Helical" evidence="6">
    <location>
        <begin position="153"/>
        <end position="174"/>
    </location>
</feature>
<organism evidence="7 8">
    <name type="scientific">Aquisphaera giovannonii</name>
    <dbReference type="NCBI Taxonomy" id="406548"/>
    <lineage>
        <taxon>Bacteria</taxon>
        <taxon>Pseudomonadati</taxon>
        <taxon>Planctomycetota</taxon>
        <taxon>Planctomycetia</taxon>
        <taxon>Isosphaerales</taxon>
        <taxon>Isosphaeraceae</taxon>
        <taxon>Aquisphaera</taxon>
    </lineage>
</organism>
<evidence type="ECO:0000256" key="4">
    <source>
        <dbReference type="ARBA" id="ARBA00022989"/>
    </source>
</evidence>
<dbReference type="EMBL" id="CP042997">
    <property type="protein sequence ID" value="QEH34141.1"/>
    <property type="molecule type" value="Genomic_DNA"/>
</dbReference>
<evidence type="ECO:0000313" key="7">
    <source>
        <dbReference type="EMBL" id="QEH34141.1"/>
    </source>
</evidence>
<feature type="transmembrane region" description="Helical" evidence="6">
    <location>
        <begin position="103"/>
        <end position="126"/>
    </location>
</feature>
<dbReference type="Proteomes" id="UP000324233">
    <property type="component" value="Chromosome"/>
</dbReference>
<dbReference type="InterPro" id="IPR002293">
    <property type="entry name" value="AA/rel_permease1"/>
</dbReference>
<evidence type="ECO:0000256" key="3">
    <source>
        <dbReference type="ARBA" id="ARBA00022692"/>
    </source>
</evidence>
<evidence type="ECO:0000313" key="8">
    <source>
        <dbReference type="Proteomes" id="UP000324233"/>
    </source>
</evidence>
<feature type="transmembrane region" description="Helical" evidence="6">
    <location>
        <begin position="433"/>
        <end position="454"/>
    </location>
</feature>